<evidence type="ECO:0000313" key="8">
    <source>
        <dbReference type="Proteomes" id="UP001201873"/>
    </source>
</evidence>
<dbReference type="PANTHER" id="PTHR48083">
    <property type="entry name" value="MEDIUM-CHAIN SPECIFIC ACYL-COA DEHYDROGENASE, MITOCHONDRIAL-RELATED"/>
    <property type="match status" value="1"/>
</dbReference>
<protein>
    <submittedName>
        <fullName evidence="7">SfnB family sulfur acquisition oxidoreductase</fullName>
        <ecNumber evidence="7">1.-.-.-</ecNumber>
    </submittedName>
</protein>
<dbReference type="Proteomes" id="UP001201873">
    <property type="component" value="Unassembled WGS sequence"/>
</dbReference>
<keyword evidence="2 7" id="KW-0560">Oxidoreductase</keyword>
<evidence type="ECO:0000259" key="5">
    <source>
        <dbReference type="Pfam" id="PF02771"/>
    </source>
</evidence>
<dbReference type="InterPro" id="IPR036250">
    <property type="entry name" value="AcylCo_DH-like_C"/>
</dbReference>
<dbReference type="SUPFAM" id="SSF47203">
    <property type="entry name" value="Acyl-CoA dehydrogenase C-terminal domain-like"/>
    <property type="match status" value="1"/>
</dbReference>
<dbReference type="InterPro" id="IPR006091">
    <property type="entry name" value="Acyl-CoA_Oxase/DH_mid-dom"/>
</dbReference>
<dbReference type="Pfam" id="PF02770">
    <property type="entry name" value="Acyl-CoA_dh_M"/>
    <property type="match status" value="1"/>
</dbReference>
<name>A0ABT0JZX6_9ACTN</name>
<reference evidence="7 8" key="1">
    <citation type="submission" date="2022-04" db="EMBL/GenBank/DDBJ databases">
        <title>Genome diversity in the genus Frankia.</title>
        <authorList>
            <person name="Carlos-Shanley C."/>
            <person name="Hahn D."/>
        </authorList>
    </citation>
    <scope>NUCLEOTIDE SEQUENCE [LARGE SCALE GENOMIC DNA]</scope>
    <source>
        <strain evidence="7 8">Ag45/Mut15</strain>
    </source>
</reference>
<dbReference type="Pfam" id="PF02771">
    <property type="entry name" value="Acyl-CoA_dh_N"/>
    <property type="match status" value="1"/>
</dbReference>
<gene>
    <name evidence="7" type="ORF">MXD59_15120</name>
</gene>
<comment type="similarity">
    <text evidence="3">Belongs to the HpaH/HsaA monooxygenase family.</text>
</comment>
<keyword evidence="1" id="KW-0285">Flavoprotein</keyword>
<evidence type="ECO:0000256" key="3">
    <source>
        <dbReference type="ARBA" id="ARBA00049661"/>
    </source>
</evidence>
<dbReference type="GO" id="GO:0016491">
    <property type="term" value="F:oxidoreductase activity"/>
    <property type="evidence" value="ECO:0007669"/>
    <property type="project" value="UniProtKB-KW"/>
</dbReference>
<dbReference type="EC" id="1.-.-.-" evidence="7"/>
<dbReference type="PIRSF" id="PIRSF016578">
    <property type="entry name" value="HsaA"/>
    <property type="match status" value="1"/>
</dbReference>
<evidence type="ECO:0000259" key="6">
    <source>
        <dbReference type="Pfam" id="PF08028"/>
    </source>
</evidence>
<proteinExistence type="inferred from homology"/>
<feature type="domain" description="Acyl-CoA oxidase/dehydrogenase middle" evidence="4">
    <location>
        <begin position="133"/>
        <end position="236"/>
    </location>
</feature>
<dbReference type="InterPro" id="IPR023922">
    <property type="entry name" value="S04_starv_induced_SfnB"/>
</dbReference>
<dbReference type="Gene3D" id="1.10.540.10">
    <property type="entry name" value="Acyl-CoA dehydrogenase/oxidase, N-terminal domain"/>
    <property type="match status" value="1"/>
</dbReference>
<dbReference type="InterPro" id="IPR037069">
    <property type="entry name" value="AcylCoA_DH/ox_N_sf"/>
</dbReference>
<dbReference type="InterPro" id="IPR009100">
    <property type="entry name" value="AcylCoA_DH/oxidase_NM_dom_sf"/>
</dbReference>
<dbReference type="SUPFAM" id="SSF56645">
    <property type="entry name" value="Acyl-CoA dehydrogenase NM domain-like"/>
    <property type="match status" value="1"/>
</dbReference>
<feature type="domain" description="Acyl-CoA dehydrogenase C-terminal" evidence="6">
    <location>
        <begin position="263"/>
        <end position="393"/>
    </location>
</feature>
<accession>A0ABT0JZX6</accession>
<dbReference type="InterPro" id="IPR013786">
    <property type="entry name" value="AcylCoA_DH/ox_N"/>
</dbReference>
<evidence type="ECO:0000256" key="2">
    <source>
        <dbReference type="ARBA" id="ARBA00023002"/>
    </source>
</evidence>
<sequence length="419" mass="44377">MSEQPSTVVTEPPPVPVLRGDDEAVAVARELARRFAVGAGGRDAGRVLPREQVDELSASGLLGISVPARFGGADVSVATLTEVFRSLATADASLAQIPHSHFVFLDALRRAGQEGQQRRFFAQALAGRRFANAQSERGGRTITEDATTLRPRPDGDGYLLTGEKFYCTGALFAHWLVVRAVLAGPPPGAPGESPDGAPGKVLIYLRRDTPGVRVDDDWDAMGQRTTASGTVHLDEVAVDADQIVPFTSIFDGPTTYGARAQVLHAALDVGLARGALDAAVAQVARARPWFESGVAHASDDPLLVQQAGELEIDVRGAQALLREAAVAIDTAELDPTDETTARASIATAVAKVAGARAAVRAASELFELGGTRSAAGALGLDRYWRDARTHTLHDPSRWKVQHIGRWLLTGTPPPRHGQL</sequence>
<feature type="domain" description="Acyl-CoA dehydrogenase/oxidase N-terminal" evidence="5">
    <location>
        <begin position="37"/>
        <end position="127"/>
    </location>
</feature>
<dbReference type="Gene3D" id="1.20.140.10">
    <property type="entry name" value="Butyryl-CoA Dehydrogenase, subunit A, domain 3"/>
    <property type="match status" value="1"/>
</dbReference>
<dbReference type="Pfam" id="PF08028">
    <property type="entry name" value="Acyl-CoA_dh_2"/>
    <property type="match status" value="1"/>
</dbReference>
<dbReference type="PANTHER" id="PTHR48083:SF19">
    <property type="entry name" value="FLAVIN-DEPENDENT MONOOXYGENASE, OXYGENASE SUBUNIT HSAA"/>
    <property type="match status" value="1"/>
</dbReference>
<evidence type="ECO:0000259" key="4">
    <source>
        <dbReference type="Pfam" id="PF02770"/>
    </source>
</evidence>
<keyword evidence="8" id="KW-1185">Reference proteome</keyword>
<dbReference type="Gene3D" id="2.40.110.10">
    <property type="entry name" value="Butyryl-CoA Dehydrogenase, subunit A, domain 2"/>
    <property type="match status" value="1"/>
</dbReference>
<dbReference type="InterPro" id="IPR013107">
    <property type="entry name" value="Acyl-CoA_DH_C"/>
</dbReference>
<dbReference type="NCBIfam" id="TIGR04022">
    <property type="entry name" value="sulfur_SfnB"/>
    <property type="match status" value="1"/>
</dbReference>
<dbReference type="InterPro" id="IPR050741">
    <property type="entry name" value="Acyl-CoA_dehydrogenase"/>
</dbReference>
<comment type="caution">
    <text evidence="7">The sequence shown here is derived from an EMBL/GenBank/DDBJ whole genome shotgun (WGS) entry which is preliminary data.</text>
</comment>
<dbReference type="InterPro" id="IPR046373">
    <property type="entry name" value="Acyl-CoA_Oxase/DH_mid-dom_sf"/>
</dbReference>
<dbReference type="EMBL" id="JALKFT010000014">
    <property type="protein sequence ID" value="MCK9877088.1"/>
    <property type="molecule type" value="Genomic_DNA"/>
</dbReference>
<evidence type="ECO:0000313" key="7">
    <source>
        <dbReference type="EMBL" id="MCK9877088.1"/>
    </source>
</evidence>
<organism evidence="7 8">
    <name type="scientific">Frankia umida</name>
    <dbReference type="NCBI Taxonomy" id="573489"/>
    <lineage>
        <taxon>Bacteria</taxon>
        <taxon>Bacillati</taxon>
        <taxon>Actinomycetota</taxon>
        <taxon>Actinomycetes</taxon>
        <taxon>Frankiales</taxon>
        <taxon>Frankiaceae</taxon>
        <taxon>Frankia</taxon>
    </lineage>
</organism>
<evidence type="ECO:0000256" key="1">
    <source>
        <dbReference type="ARBA" id="ARBA00022630"/>
    </source>
</evidence>